<dbReference type="Proteomes" id="UP000195221">
    <property type="component" value="Unassembled WGS sequence"/>
</dbReference>
<evidence type="ECO:0000313" key="2">
    <source>
        <dbReference type="Proteomes" id="UP000195221"/>
    </source>
</evidence>
<dbReference type="EMBL" id="NBTZ01000148">
    <property type="protein sequence ID" value="OTP67767.1"/>
    <property type="molecule type" value="Genomic_DNA"/>
</dbReference>
<reference evidence="1 2" key="1">
    <citation type="submission" date="2017-03" db="EMBL/GenBank/DDBJ databases">
        <title>Genome analysis of strain PAMC 26577.</title>
        <authorList>
            <person name="Oh H.-M."/>
            <person name="Yang J.-A."/>
        </authorList>
    </citation>
    <scope>NUCLEOTIDE SEQUENCE [LARGE SCALE GENOMIC DNA]</scope>
    <source>
        <strain evidence="1 2">PAMC 26577</strain>
    </source>
</reference>
<name>A0A242M922_CABSO</name>
<comment type="caution">
    <text evidence="1">The sequence shown here is derived from an EMBL/GenBank/DDBJ whole genome shotgun (WGS) entry which is preliminary data.</text>
</comment>
<organism evidence="1 2">
    <name type="scientific">Caballeronia sordidicola</name>
    <name type="common">Burkholderia sordidicola</name>
    <dbReference type="NCBI Taxonomy" id="196367"/>
    <lineage>
        <taxon>Bacteria</taxon>
        <taxon>Pseudomonadati</taxon>
        <taxon>Pseudomonadota</taxon>
        <taxon>Betaproteobacteria</taxon>
        <taxon>Burkholderiales</taxon>
        <taxon>Burkholderiaceae</taxon>
        <taxon>Caballeronia</taxon>
    </lineage>
</organism>
<protein>
    <submittedName>
        <fullName evidence="1">Uncharacterized protein</fullName>
    </submittedName>
</protein>
<sequence length="54" mass="5735">MAQADAARGACAVANTVGTTHSSRGKRERAQVYAPTQLELFKKFALAISKKGRA</sequence>
<evidence type="ECO:0000313" key="1">
    <source>
        <dbReference type="EMBL" id="OTP67767.1"/>
    </source>
</evidence>
<proteinExistence type="predicted"/>
<accession>A0A242M922</accession>
<gene>
    <name evidence="1" type="ORF">PAMC26577_35885</name>
</gene>
<dbReference type="AlphaFoldDB" id="A0A242M922"/>